<evidence type="ECO:0000313" key="1">
    <source>
        <dbReference type="EMBL" id="MBG0564648.1"/>
    </source>
</evidence>
<dbReference type="EMBL" id="JADQTO010000012">
    <property type="protein sequence ID" value="MBG0564648.1"/>
    <property type="molecule type" value="Genomic_DNA"/>
</dbReference>
<dbReference type="Proteomes" id="UP000598146">
    <property type="component" value="Unassembled WGS sequence"/>
</dbReference>
<comment type="caution">
    <text evidence="1">The sequence shown here is derived from an EMBL/GenBank/DDBJ whole genome shotgun (WGS) entry which is preliminary data.</text>
</comment>
<organism evidence="1 2">
    <name type="scientific">Actinoplanes aureus</name>
    <dbReference type="NCBI Taxonomy" id="2792083"/>
    <lineage>
        <taxon>Bacteria</taxon>
        <taxon>Bacillati</taxon>
        <taxon>Actinomycetota</taxon>
        <taxon>Actinomycetes</taxon>
        <taxon>Micromonosporales</taxon>
        <taxon>Micromonosporaceae</taxon>
        <taxon>Actinoplanes</taxon>
    </lineage>
</organism>
<sequence length="130" mass="14492">MAEALMRDETLTGREIGSWTLPGLPEQITARELLQLRVREEVARFNATRNDLFRGLVRPAAATETPHGFRMPGGDRVDWEAQADAACAAFARNGFVMLTGDRQIEDLGELIDLRRDNEISFIRLIPLVGG</sequence>
<protein>
    <submittedName>
        <fullName evidence="1">Uncharacterized protein</fullName>
    </submittedName>
</protein>
<dbReference type="AlphaFoldDB" id="A0A931CED5"/>
<gene>
    <name evidence="1" type="ORF">I4J89_24675</name>
</gene>
<reference evidence="1" key="1">
    <citation type="submission" date="2020-11" db="EMBL/GenBank/DDBJ databases">
        <title>Isolation and identification of active actinomycetes.</title>
        <authorList>
            <person name="Sun X."/>
        </authorList>
    </citation>
    <scope>NUCLEOTIDE SEQUENCE</scope>
    <source>
        <strain evidence="1">NEAU-A11</strain>
    </source>
</reference>
<accession>A0A931CED5</accession>
<keyword evidence="2" id="KW-1185">Reference proteome</keyword>
<proteinExistence type="predicted"/>
<name>A0A931CED5_9ACTN</name>
<dbReference type="RefSeq" id="WP_196416437.1">
    <property type="nucleotide sequence ID" value="NZ_JADQTO010000012.1"/>
</dbReference>
<evidence type="ECO:0000313" key="2">
    <source>
        <dbReference type="Proteomes" id="UP000598146"/>
    </source>
</evidence>